<feature type="domain" description="FAD-binding oxidoreductase/transferase type 4 C-terminal" evidence="6">
    <location>
        <begin position="3"/>
        <end position="93"/>
    </location>
</feature>
<dbReference type="FunFam" id="3.30.70.2740:FF:000001">
    <property type="entry name" value="D-lactate dehydrogenase mitochondrial"/>
    <property type="match status" value="1"/>
</dbReference>
<gene>
    <name evidence="7" type="ORF">SARC_14232</name>
</gene>
<reference evidence="7 8" key="1">
    <citation type="submission" date="2011-02" db="EMBL/GenBank/DDBJ databases">
        <title>The Genome Sequence of Sphaeroforma arctica JP610.</title>
        <authorList>
            <consortium name="The Broad Institute Genome Sequencing Platform"/>
            <person name="Russ C."/>
            <person name="Cuomo C."/>
            <person name="Young S.K."/>
            <person name="Zeng Q."/>
            <person name="Gargeya S."/>
            <person name="Alvarado L."/>
            <person name="Berlin A."/>
            <person name="Chapman S.B."/>
            <person name="Chen Z."/>
            <person name="Freedman E."/>
            <person name="Gellesch M."/>
            <person name="Goldberg J."/>
            <person name="Griggs A."/>
            <person name="Gujja S."/>
            <person name="Heilman E."/>
            <person name="Heiman D."/>
            <person name="Howarth C."/>
            <person name="Mehta T."/>
            <person name="Neiman D."/>
            <person name="Pearson M."/>
            <person name="Roberts A."/>
            <person name="Saif S."/>
            <person name="Shea T."/>
            <person name="Shenoy N."/>
            <person name="Sisk P."/>
            <person name="Stolte C."/>
            <person name="Sykes S."/>
            <person name="White J."/>
            <person name="Yandava C."/>
            <person name="Burger G."/>
            <person name="Gray M.W."/>
            <person name="Holland P.W.H."/>
            <person name="King N."/>
            <person name="Lang F.B.F."/>
            <person name="Roger A.J."/>
            <person name="Ruiz-Trillo I."/>
            <person name="Haas B."/>
            <person name="Nusbaum C."/>
            <person name="Birren B."/>
        </authorList>
    </citation>
    <scope>NUCLEOTIDE SEQUENCE [LARGE SCALE GENOMIC DNA]</scope>
    <source>
        <strain evidence="7 8">JP610</strain>
    </source>
</reference>
<sequence length="96" mass="10708">ETDKLWQARKHCFWAAQSYTPGKSLMATDVAVPISRLAECIDATKKELDASFLFCPIVGHVGDGNFHVVIMFDSNDPRETAEAHKLNEQMVCKAII</sequence>
<keyword evidence="8" id="KW-1185">Reference proteome</keyword>
<dbReference type="GO" id="GO:0050660">
    <property type="term" value="F:flavin adenine dinucleotide binding"/>
    <property type="evidence" value="ECO:0007669"/>
    <property type="project" value="InterPro"/>
</dbReference>
<name>A0A0L0FAT7_9EUKA</name>
<evidence type="ECO:0000256" key="5">
    <source>
        <dbReference type="ARBA" id="ARBA00023002"/>
    </source>
</evidence>
<comment type="cofactor">
    <cofactor evidence="1">
        <name>FAD</name>
        <dbReference type="ChEBI" id="CHEBI:57692"/>
    </cofactor>
</comment>
<evidence type="ECO:0000256" key="1">
    <source>
        <dbReference type="ARBA" id="ARBA00001974"/>
    </source>
</evidence>
<dbReference type="SUPFAM" id="SSF55103">
    <property type="entry name" value="FAD-linked oxidases, C-terminal domain"/>
    <property type="match status" value="1"/>
</dbReference>
<dbReference type="GO" id="GO:0005739">
    <property type="term" value="C:mitochondrion"/>
    <property type="evidence" value="ECO:0007669"/>
    <property type="project" value="TreeGrafter"/>
</dbReference>
<dbReference type="eggNOG" id="KOG1231">
    <property type="taxonomic scope" value="Eukaryota"/>
</dbReference>
<evidence type="ECO:0000256" key="3">
    <source>
        <dbReference type="ARBA" id="ARBA00022630"/>
    </source>
</evidence>
<dbReference type="GO" id="GO:0004458">
    <property type="term" value="F:D-lactate dehydrogenase (cytochrome) activity"/>
    <property type="evidence" value="ECO:0007669"/>
    <property type="project" value="TreeGrafter"/>
</dbReference>
<protein>
    <recommendedName>
        <fullName evidence="6">FAD-binding oxidoreductase/transferase type 4 C-terminal domain-containing protein</fullName>
    </recommendedName>
</protein>
<evidence type="ECO:0000256" key="4">
    <source>
        <dbReference type="ARBA" id="ARBA00022827"/>
    </source>
</evidence>
<dbReference type="AlphaFoldDB" id="A0A0L0FAT7"/>
<evidence type="ECO:0000313" key="7">
    <source>
        <dbReference type="EMBL" id="KNC73208.1"/>
    </source>
</evidence>
<evidence type="ECO:0000313" key="8">
    <source>
        <dbReference type="Proteomes" id="UP000054560"/>
    </source>
</evidence>
<dbReference type="Gene3D" id="3.30.70.2740">
    <property type="match status" value="1"/>
</dbReference>
<dbReference type="PANTHER" id="PTHR11748:SF111">
    <property type="entry name" value="D-LACTATE DEHYDROGENASE, MITOCHONDRIAL-RELATED"/>
    <property type="match status" value="1"/>
</dbReference>
<dbReference type="Pfam" id="PF02913">
    <property type="entry name" value="FAD-oxidase_C"/>
    <property type="match status" value="1"/>
</dbReference>
<dbReference type="OrthoDB" id="5332616at2759"/>
<dbReference type="EMBL" id="KQ245926">
    <property type="protein sequence ID" value="KNC73208.1"/>
    <property type="molecule type" value="Genomic_DNA"/>
</dbReference>
<dbReference type="GO" id="GO:1903457">
    <property type="term" value="P:lactate catabolic process"/>
    <property type="evidence" value="ECO:0007669"/>
    <property type="project" value="TreeGrafter"/>
</dbReference>
<comment type="similarity">
    <text evidence="2">Belongs to the FAD-binding oxidoreductase/transferase type 4 family.</text>
</comment>
<proteinExistence type="inferred from homology"/>
<dbReference type="STRING" id="667725.A0A0L0FAT7"/>
<accession>A0A0L0FAT7</accession>
<dbReference type="InterPro" id="IPR016164">
    <property type="entry name" value="FAD-linked_Oxase-like_C"/>
</dbReference>
<dbReference type="GeneID" id="25914736"/>
<keyword evidence="4" id="KW-0274">FAD</keyword>
<dbReference type="RefSeq" id="XP_014147110.1">
    <property type="nucleotide sequence ID" value="XM_014291635.1"/>
</dbReference>
<keyword evidence="5" id="KW-0560">Oxidoreductase</keyword>
<dbReference type="PANTHER" id="PTHR11748">
    <property type="entry name" value="D-LACTATE DEHYDROGENASE"/>
    <property type="match status" value="1"/>
</dbReference>
<dbReference type="InterPro" id="IPR004113">
    <property type="entry name" value="FAD-bd_oxidored_4_C"/>
</dbReference>
<keyword evidence="3" id="KW-0285">Flavoprotein</keyword>
<evidence type="ECO:0000259" key="6">
    <source>
        <dbReference type="Pfam" id="PF02913"/>
    </source>
</evidence>
<dbReference type="Proteomes" id="UP000054560">
    <property type="component" value="Unassembled WGS sequence"/>
</dbReference>
<organism evidence="7 8">
    <name type="scientific">Sphaeroforma arctica JP610</name>
    <dbReference type="NCBI Taxonomy" id="667725"/>
    <lineage>
        <taxon>Eukaryota</taxon>
        <taxon>Ichthyosporea</taxon>
        <taxon>Ichthyophonida</taxon>
        <taxon>Sphaeroforma</taxon>
    </lineage>
</organism>
<evidence type="ECO:0000256" key="2">
    <source>
        <dbReference type="ARBA" id="ARBA00008000"/>
    </source>
</evidence>
<feature type="non-terminal residue" evidence="7">
    <location>
        <position position="1"/>
    </location>
</feature>
<dbReference type="GO" id="GO:0008720">
    <property type="term" value="F:D-lactate dehydrogenase (NAD+) activity"/>
    <property type="evidence" value="ECO:0007669"/>
    <property type="project" value="TreeGrafter"/>
</dbReference>